<dbReference type="GeneID" id="77727778"/>
<dbReference type="EMBL" id="JAKWFO010000005">
    <property type="protein sequence ID" value="KAI9635330.1"/>
    <property type="molecule type" value="Genomic_DNA"/>
</dbReference>
<evidence type="ECO:0008006" key="4">
    <source>
        <dbReference type="Google" id="ProtNLM"/>
    </source>
</evidence>
<evidence type="ECO:0000256" key="1">
    <source>
        <dbReference type="SAM" id="SignalP"/>
    </source>
</evidence>
<keyword evidence="1" id="KW-0732">Signal</keyword>
<proteinExistence type="predicted"/>
<feature type="chain" id="PRO_5041369502" description="Calpain catalytic domain-containing protein" evidence="1">
    <location>
        <begin position="25"/>
        <end position="278"/>
    </location>
</feature>
<sequence length="278" mass="30383">MLAFQEVLPTCLLTIIFLVRPILAVPLDIHYATSPPDPVPAKHLLHRGILSERTDTPGGLWGANGVPDRADLDQTSIPDCGLIATLGALVSQDPRWITNLFEFIGDAATTTAVTVKFKRGMTLEPITQTVQKSALDNVRSDAHEGWWVGALEKAFVVNEGGIEGIFPDRVLEMIGGRPAAFKFASDGNMSGVAGTLTKDEYWNLIVQNAPKTPLILHSLTGATLLTGMHAFWIMAGHIDGKRWISLWNPHGENEVHDFDVVWPAIRGVHMFADLSMHP</sequence>
<evidence type="ECO:0000313" key="3">
    <source>
        <dbReference type="Proteomes" id="UP001164286"/>
    </source>
</evidence>
<organism evidence="2 3">
    <name type="scientific">Dioszegia hungarica</name>
    <dbReference type="NCBI Taxonomy" id="4972"/>
    <lineage>
        <taxon>Eukaryota</taxon>
        <taxon>Fungi</taxon>
        <taxon>Dikarya</taxon>
        <taxon>Basidiomycota</taxon>
        <taxon>Agaricomycotina</taxon>
        <taxon>Tremellomycetes</taxon>
        <taxon>Tremellales</taxon>
        <taxon>Bulleribasidiaceae</taxon>
        <taxon>Dioszegia</taxon>
    </lineage>
</organism>
<dbReference type="Proteomes" id="UP001164286">
    <property type="component" value="Unassembled WGS sequence"/>
</dbReference>
<dbReference type="SUPFAM" id="SSF54001">
    <property type="entry name" value="Cysteine proteinases"/>
    <property type="match status" value="1"/>
</dbReference>
<accession>A0AA38H7V8</accession>
<dbReference type="AlphaFoldDB" id="A0AA38H7V8"/>
<reference evidence="2" key="1">
    <citation type="journal article" date="2022" name="G3 (Bethesda)">
        <title>High quality genome of the basidiomycete yeast Dioszegia hungarica PDD-24b-2 isolated from cloud water.</title>
        <authorList>
            <person name="Jarrige D."/>
            <person name="Haridas S."/>
            <person name="Bleykasten-Grosshans C."/>
            <person name="Joly M."/>
            <person name="Nadalig T."/>
            <person name="Sancelme M."/>
            <person name="Vuilleumier S."/>
            <person name="Grigoriev I.V."/>
            <person name="Amato P."/>
            <person name="Bringel F."/>
        </authorList>
    </citation>
    <scope>NUCLEOTIDE SEQUENCE</scope>
    <source>
        <strain evidence="2">PDD-24b-2</strain>
    </source>
</reference>
<feature type="signal peptide" evidence="1">
    <location>
        <begin position="1"/>
        <end position="24"/>
    </location>
</feature>
<keyword evidence="3" id="KW-1185">Reference proteome</keyword>
<dbReference type="InterPro" id="IPR038765">
    <property type="entry name" value="Papain-like_cys_pep_sf"/>
</dbReference>
<gene>
    <name evidence="2" type="ORF">MKK02DRAFT_32783</name>
</gene>
<dbReference type="RefSeq" id="XP_052945107.1">
    <property type="nucleotide sequence ID" value="XM_053088573.1"/>
</dbReference>
<evidence type="ECO:0000313" key="2">
    <source>
        <dbReference type="EMBL" id="KAI9635330.1"/>
    </source>
</evidence>
<name>A0AA38H7V8_9TREE</name>
<protein>
    <recommendedName>
        <fullName evidence="4">Calpain catalytic domain-containing protein</fullName>
    </recommendedName>
</protein>
<comment type="caution">
    <text evidence="2">The sequence shown here is derived from an EMBL/GenBank/DDBJ whole genome shotgun (WGS) entry which is preliminary data.</text>
</comment>